<keyword evidence="2" id="KW-1185">Reference proteome</keyword>
<sequence>MSPQISDQDGAADVPENDMQLFGRFGATGWPQKFEPIFEAFSTMPALNKLKFNIWPRAGSIFTCPSQCKKLVILFVVPHHCRLSLTTVS</sequence>
<name>A0ABR3KWZ8_TRISP</name>
<protein>
    <submittedName>
        <fullName evidence="1">Odorant-binding protein 1a</fullName>
    </submittedName>
</protein>
<comment type="caution">
    <text evidence="1">The sequence shown here is derived from an EMBL/GenBank/DDBJ whole genome shotgun (WGS) entry which is preliminary data.</text>
</comment>
<gene>
    <name evidence="1" type="ORF">TSPI_05043</name>
</gene>
<evidence type="ECO:0000313" key="2">
    <source>
        <dbReference type="Proteomes" id="UP001558632"/>
    </source>
</evidence>
<reference evidence="1 2" key="1">
    <citation type="submission" date="2024-07" db="EMBL/GenBank/DDBJ databases">
        <title>Enhanced genomic and transcriptomic resources for Trichinella pseudospiralis and T. spiralis underpin the discovery of pronounced molecular differences between stages and species.</title>
        <authorList>
            <person name="Pasi K.K."/>
            <person name="La Rosa G."/>
            <person name="Gomez-Morales M.A."/>
            <person name="Tosini F."/>
            <person name="Sumanam S."/>
            <person name="Young N.D."/>
            <person name="Chang B.C."/>
            <person name="Robin G.B."/>
        </authorList>
    </citation>
    <scope>NUCLEOTIDE SEQUENCE [LARGE SCALE GENOMIC DNA]</scope>
    <source>
        <strain evidence="1">ISS534</strain>
    </source>
</reference>
<organism evidence="1 2">
    <name type="scientific">Trichinella spiralis</name>
    <name type="common">Trichina worm</name>
    <dbReference type="NCBI Taxonomy" id="6334"/>
    <lineage>
        <taxon>Eukaryota</taxon>
        <taxon>Metazoa</taxon>
        <taxon>Ecdysozoa</taxon>
        <taxon>Nematoda</taxon>
        <taxon>Enoplea</taxon>
        <taxon>Dorylaimia</taxon>
        <taxon>Trichinellida</taxon>
        <taxon>Trichinellidae</taxon>
        <taxon>Trichinella</taxon>
    </lineage>
</organism>
<dbReference type="EMBL" id="JBEUSY010000136">
    <property type="protein sequence ID" value="KAL1244381.1"/>
    <property type="molecule type" value="Genomic_DNA"/>
</dbReference>
<evidence type="ECO:0000313" key="1">
    <source>
        <dbReference type="EMBL" id="KAL1244381.1"/>
    </source>
</evidence>
<dbReference type="Proteomes" id="UP001558632">
    <property type="component" value="Unassembled WGS sequence"/>
</dbReference>
<proteinExistence type="predicted"/>
<accession>A0ABR3KWZ8</accession>